<evidence type="ECO:0000313" key="2">
    <source>
        <dbReference type="EMBL" id="SDG22762.1"/>
    </source>
</evidence>
<sequence>MPSIRSLLVSLLVGLVHAGTLVAVALTLGYSIGPSEYTILGMGWRYGSLVVVAAVPVWLVVRYRIIAPLLALSVTTGYVLGMELTPPGPTFRDVAELERLAEPTGIIVVENGLYVVRYMLNASVWTVGFLFLGLVEYTVRTGWKRLPAAPSPNSSISIPTSRKQAVSIATGGGVVHAAVMLWFSLRLGLTVSGDFGWLMYLSSILGMWILAAVPLYLLVRHLVVAPATALTAFILLDVQAEFTASPSDPHALYFGAWFLYLAILLIVAGIEFGLRRLQVTSSSP</sequence>
<reference evidence="2 3" key="1">
    <citation type="submission" date="2016-10" db="EMBL/GenBank/DDBJ databases">
        <authorList>
            <person name="Varghese N."/>
            <person name="Submissions S."/>
        </authorList>
    </citation>
    <scope>NUCLEOTIDE SEQUENCE [LARGE SCALE GENOMIC DNA]</scope>
    <source>
        <strain evidence="2 3">CGMCC 1.3527</strain>
    </source>
</reference>
<feature type="transmembrane region" description="Helical" evidence="1">
    <location>
        <begin position="44"/>
        <end position="61"/>
    </location>
</feature>
<dbReference type="Proteomes" id="UP000324020">
    <property type="component" value="Unassembled WGS sequence"/>
</dbReference>
<keyword evidence="1" id="KW-0812">Transmembrane</keyword>
<protein>
    <submittedName>
        <fullName evidence="2">Uncharacterized protein</fullName>
    </submittedName>
</protein>
<keyword evidence="1" id="KW-1133">Transmembrane helix</keyword>
<proteinExistence type="predicted"/>
<evidence type="ECO:0000256" key="1">
    <source>
        <dbReference type="SAM" id="Phobius"/>
    </source>
</evidence>
<feature type="transmembrane region" description="Helical" evidence="1">
    <location>
        <begin position="118"/>
        <end position="139"/>
    </location>
</feature>
<feature type="transmembrane region" description="Helical" evidence="1">
    <location>
        <begin position="165"/>
        <end position="185"/>
    </location>
</feature>
<dbReference type="AlphaFoldDB" id="A0A1G7SIP4"/>
<gene>
    <name evidence="2" type="ORF">SAMN04488067_12120</name>
</gene>
<feature type="transmembrane region" description="Helical" evidence="1">
    <location>
        <begin position="222"/>
        <end position="240"/>
    </location>
</feature>
<dbReference type="EMBL" id="FNBO01000021">
    <property type="protein sequence ID" value="SDG22762.1"/>
    <property type="molecule type" value="Genomic_DNA"/>
</dbReference>
<keyword evidence="1" id="KW-0472">Membrane</keyword>
<dbReference type="OrthoDB" id="222036at2157"/>
<keyword evidence="3" id="KW-1185">Reference proteome</keyword>
<evidence type="ECO:0000313" key="3">
    <source>
        <dbReference type="Proteomes" id="UP000324020"/>
    </source>
</evidence>
<feature type="transmembrane region" description="Helical" evidence="1">
    <location>
        <begin position="252"/>
        <end position="274"/>
    </location>
</feature>
<feature type="transmembrane region" description="Helical" evidence="1">
    <location>
        <begin position="197"/>
        <end position="217"/>
    </location>
</feature>
<name>A0A1G7SIP4_9EURY</name>
<organism evidence="2 3">
    <name type="scientific">Halorubrum xinjiangense</name>
    <dbReference type="NCBI Taxonomy" id="261291"/>
    <lineage>
        <taxon>Archaea</taxon>
        <taxon>Methanobacteriati</taxon>
        <taxon>Methanobacteriota</taxon>
        <taxon>Stenosarchaea group</taxon>
        <taxon>Halobacteria</taxon>
        <taxon>Halobacteriales</taxon>
        <taxon>Haloferacaceae</taxon>
        <taxon>Halorubrum</taxon>
    </lineage>
</organism>
<accession>A0A1G7SIP4</accession>
<feature type="transmembrane region" description="Helical" evidence="1">
    <location>
        <begin position="66"/>
        <end position="84"/>
    </location>
</feature>
<feature type="transmembrane region" description="Helical" evidence="1">
    <location>
        <begin position="7"/>
        <end position="32"/>
    </location>
</feature>
<dbReference type="RefSeq" id="WP_149799950.1">
    <property type="nucleotide sequence ID" value="NZ_FNBO01000021.1"/>
</dbReference>